<keyword evidence="3" id="KW-1185">Reference proteome</keyword>
<evidence type="ECO:0000259" key="1">
    <source>
        <dbReference type="Pfam" id="PF06985"/>
    </source>
</evidence>
<dbReference type="OrthoDB" id="2654851at2759"/>
<feature type="domain" description="Heterokaryon incompatibility" evidence="1">
    <location>
        <begin position="73"/>
        <end position="163"/>
    </location>
</feature>
<dbReference type="InterPro" id="IPR010730">
    <property type="entry name" value="HET"/>
</dbReference>
<protein>
    <recommendedName>
        <fullName evidence="1">Heterokaryon incompatibility domain-containing protein</fullName>
    </recommendedName>
</protein>
<dbReference type="PANTHER" id="PTHR10622">
    <property type="entry name" value="HET DOMAIN-CONTAINING PROTEIN"/>
    <property type="match status" value="1"/>
</dbReference>
<dbReference type="Pfam" id="PF06985">
    <property type="entry name" value="HET"/>
    <property type="match status" value="1"/>
</dbReference>
<comment type="caution">
    <text evidence="2">The sequence shown here is derived from an EMBL/GenBank/DDBJ whole genome shotgun (WGS) entry which is preliminary data.</text>
</comment>
<dbReference type="PANTHER" id="PTHR10622:SF10">
    <property type="entry name" value="HET DOMAIN-CONTAINING PROTEIN"/>
    <property type="match status" value="1"/>
</dbReference>
<dbReference type="EMBL" id="JABBWG010000014">
    <property type="protein sequence ID" value="KAG1817254.1"/>
    <property type="molecule type" value="Genomic_DNA"/>
</dbReference>
<reference evidence="2" key="1">
    <citation type="journal article" date="2020" name="New Phytol.">
        <title>Comparative genomics reveals dynamic genome evolution in host specialist ectomycorrhizal fungi.</title>
        <authorList>
            <person name="Lofgren L.A."/>
            <person name="Nguyen N.H."/>
            <person name="Vilgalys R."/>
            <person name="Ruytinx J."/>
            <person name="Liao H.L."/>
            <person name="Branco S."/>
            <person name="Kuo A."/>
            <person name="LaButti K."/>
            <person name="Lipzen A."/>
            <person name="Andreopoulos W."/>
            <person name="Pangilinan J."/>
            <person name="Riley R."/>
            <person name="Hundley H."/>
            <person name="Na H."/>
            <person name="Barry K."/>
            <person name="Grigoriev I.V."/>
            <person name="Stajich J.E."/>
            <person name="Kennedy P.G."/>
        </authorList>
    </citation>
    <scope>NUCLEOTIDE SEQUENCE</scope>
    <source>
        <strain evidence="2">MN1</strain>
    </source>
</reference>
<accession>A0A9P7JE31</accession>
<dbReference type="Proteomes" id="UP000807769">
    <property type="component" value="Unassembled WGS sequence"/>
</dbReference>
<organism evidence="2 3">
    <name type="scientific">Suillus subaureus</name>
    <dbReference type="NCBI Taxonomy" id="48587"/>
    <lineage>
        <taxon>Eukaryota</taxon>
        <taxon>Fungi</taxon>
        <taxon>Dikarya</taxon>
        <taxon>Basidiomycota</taxon>
        <taxon>Agaricomycotina</taxon>
        <taxon>Agaricomycetes</taxon>
        <taxon>Agaricomycetidae</taxon>
        <taxon>Boletales</taxon>
        <taxon>Suillineae</taxon>
        <taxon>Suillaceae</taxon>
        <taxon>Suillus</taxon>
    </lineage>
</organism>
<evidence type="ECO:0000313" key="2">
    <source>
        <dbReference type="EMBL" id="KAG1817254.1"/>
    </source>
</evidence>
<dbReference type="AlphaFoldDB" id="A0A9P7JE31"/>
<dbReference type="RefSeq" id="XP_041193673.1">
    <property type="nucleotide sequence ID" value="XM_041330923.1"/>
</dbReference>
<sequence>MGLRDVEDAFNRYIFDEVPVRMLYLPQMKLLERDALKRLYQPHIDHITEEDLQDNPLGRSAAIEERIRRQLSYGILSHRWLSLDSEPSFRDIMGGNTLEGPGWEKLSKFCEVANKMYGVELVWSDTCCIDKTSSSELDESLRCMFRWYRNTSICIVYLAETTSIDGFYNDEWFTRGWTLQELLAPNTIRFFRKDWAPLTGYTNDKADHAANRPIMETIAEVTGISLQDLQAFVPGPFQVDTRMVWAARRRTTRSEDVAYSLMGIFDVSIPIAYGEGAQRAFCRLVEAIMQVSNEPGVLNWAGKPARIHRLSSAFPSAPVCYFGHPDNVRSLADEKREFSLTNRGLRIQLLVIPVDLVTPVTPPATSIQDRATFRCKAFKISGLTIEGPSFPVLERTGTNRYAYSFGIINYAMIQGEGKDPILPKTCIAYLLTRLKGTSSFAKMVLSVCHDWKKVETKTFVTFDLPQDYTIAKRNLLTTVWI</sequence>
<evidence type="ECO:0000313" key="3">
    <source>
        <dbReference type="Proteomes" id="UP000807769"/>
    </source>
</evidence>
<gene>
    <name evidence="2" type="ORF">BJ212DRAFT_1270865</name>
</gene>
<dbReference type="GeneID" id="64624940"/>
<name>A0A9P7JE31_9AGAM</name>
<proteinExistence type="predicted"/>